<evidence type="ECO:0000256" key="4">
    <source>
        <dbReference type="ARBA" id="ARBA00022989"/>
    </source>
</evidence>
<keyword evidence="9" id="KW-0132">Cell division</keyword>
<evidence type="ECO:0000313" key="10">
    <source>
        <dbReference type="Proteomes" id="UP000049828"/>
    </source>
</evidence>
<dbReference type="OrthoDB" id="9812661at2"/>
<protein>
    <submittedName>
        <fullName evidence="8">Cell cycle protein</fullName>
    </submittedName>
    <submittedName>
        <fullName evidence="9">Cell division protein FtsW</fullName>
    </submittedName>
</protein>
<feature type="transmembrane region" description="Helical" evidence="7">
    <location>
        <begin position="217"/>
        <end position="248"/>
    </location>
</feature>
<evidence type="ECO:0000313" key="11">
    <source>
        <dbReference type="Proteomes" id="UP000095453"/>
    </source>
</evidence>
<dbReference type="PANTHER" id="PTHR30474:SF3">
    <property type="entry name" value="PEPTIDOGLYCAN GLYCOSYLTRANSFERASE RODA"/>
    <property type="match status" value="1"/>
</dbReference>
<feature type="transmembrane region" description="Helical" evidence="7">
    <location>
        <begin position="340"/>
        <end position="361"/>
    </location>
</feature>
<feature type="transmembrane region" description="Helical" evidence="7">
    <location>
        <begin position="12"/>
        <end position="28"/>
    </location>
</feature>
<dbReference type="PANTHER" id="PTHR30474">
    <property type="entry name" value="CELL CYCLE PROTEIN"/>
    <property type="match status" value="1"/>
</dbReference>
<name>A0A0M6X1S2_9FIRM</name>
<organism evidence="8 10">
    <name type="scientific">Roseburia inulinivorans</name>
    <dbReference type="NCBI Taxonomy" id="360807"/>
    <lineage>
        <taxon>Bacteria</taxon>
        <taxon>Bacillati</taxon>
        <taxon>Bacillota</taxon>
        <taxon>Clostridia</taxon>
        <taxon>Lachnospirales</taxon>
        <taxon>Lachnospiraceae</taxon>
        <taxon>Roseburia</taxon>
    </lineage>
</organism>
<dbReference type="EMBL" id="CYXX01000001">
    <property type="protein sequence ID" value="CUM72510.1"/>
    <property type="molecule type" value="Genomic_DNA"/>
</dbReference>
<keyword evidence="4 7" id="KW-1133">Transmembrane helix</keyword>
<evidence type="ECO:0000256" key="5">
    <source>
        <dbReference type="ARBA" id="ARBA00023136"/>
    </source>
</evidence>
<dbReference type="Pfam" id="PF01098">
    <property type="entry name" value="FTSW_RODA_SPOVE"/>
    <property type="match status" value="1"/>
</dbReference>
<keyword evidence="5 7" id="KW-0472">Membrane</keyword>
<accession>A0A0M6X1S2</accession>
<feature type="transmembrane region" description="Helical" evidence="7">
    <location>
        <begin position="296"/>
        <end position="320"/>
    </location>
</feature>
<keyword evidence="2 7" id="KW-0812">Transmembrane</keyword>
<feature type="transmembrane region" description="Helical" evidence="7">
    <location>
        <begin position="96"/>
        <end position="117"/>
    </location>
</feature>
<keyword evidence="3" id="KW-0133">Cell shape</keyword>
<evidence type="ECO:0000256" key="7">
    <source>
        <dbReference type="SAM" id="Phobius"/>
    </source>
</evidence>
<dbReference type="GO" id="GO:0005886">
    <property type="term" value="C:plasma membrane"/>
    <property type="evidence" value="ECO:0007669"/>
    <property type="project" value="TreeGrafter"/>
</dbReference>
<dbReference type="GO" id="GO:0008360">
    <property type="term" value="P:regulation of cell shape"/>
    <property type="evidence" value="ECO:0007669"/>
    <property type="project" value="UniProtKB-KW"/>
</dbReference>
<evidence type="ECO:0000313" key="8">
    <source>
        <dbReference type="EMBL" id="CRL43023.1"/>
    </source>
</evidence>
<dbReference type="GO" id="GO:0051301">
    <property type="term" value="P:cell division"/>
    <property type="evidence" value="ECO:0007669"/>
    <property type="project" value="UniProtKB-KW"/>
</dbReference>
<proteinExistence type="predicted"/>
<feature type="transmembrane region" description="Helical" evidence="7">
    <location>
        <begin position="373"/>
        <end position="394"/>
    </location>
</feature>
<reference evidence="8" key="2">
    <citation type="submission" date="2015-05" db="EMBL/GenBank/DDBJ databases">
        <authorList>
            <person name="Wang D.B."/>
            <person name="Wang M."/>
        </authorList>
    </citation>
    <scope>NUCLEOTIDE SEQUENCE [LARGE SCALE GENOMIC DNA]</scope>
    <source>
        <strain evidence="8">L1-83</strain>
    </source>
</reference>
<dbReference type="EMBL" id="CVRS01000117">
    <property type="protein sequence ID" value="CRL43023.1"/>
    <property type="molecule type" value="Genomic_DNA"/>
</dbReference>
<evidence type="ECO:0000256" key="2">
    <source>
        <dbReference type="ARBA" id="ARBA00022692"/>
    </source>
</evidence>
<evidence type="ECO:0000256" key="6">
    <source>
        <dbReference type="SAM" id="MobiDB-lite"/>
    </source>
</evidence>
<dbReference type="Proteomes" id="UP000049828">
    <property type="component" value="Unassembled WGS sequence"/>
</dbReference>
<feature type="transmembrane region" description="Helical" evidence="7">
    <location>
        <begin position="150"/>
        <end position="169"/>
    </location>
</feature>
<feature type="transmembrane region" description="Helical" evidence="7">
    <location>
        <begin position="123"/>
        <end position="141"/>
    </location>
</feature>
<dbReference type="RefSeq" id="WP_055040450.1">
    <property type="nucleotide sequence ID" value="NZ_CATWND010000002.1"/>
</dbReference>
<keyword evidence="9" id="KW-0131">Cell cycle</keyword>
<dbReference type="GO" id="GO:0032153">
    <property type="term" value="C:cell division site"/>
    <property type="evidence" value="ECO:0007669"/>
    <property type="project" value="TreeGrafter"/>
</dbReference>
<dbReference type="GO" id="GO:0015648">
    <property type="term" value="F:lipid-linked peptidoglycan transporter activity"/>
    <property type="evidence" value="ECO:0007669"/>
    <property type="project" value="TreeGrafter"/>
</dbReference>
<feature type="transmembrane region" description="Helical" evidence="7">
    <location>
        <begin position="69"/>
        <end position="89"/>
    </location>
</feature>
<evidence type="ECO:0000256" key="3">
    <source>
        <dbReference type="ARBA" id="ARBA00022960"/>
    </source>
</evidence>
<dbReference type="AlphaFoldDB" id="A0A0M6X1S2"/>
<keyword evidence="10" id="KW-1185">Reference proteome</keyword>
<dbReference type="Proteomes" id="UP000095453">
    <property type="component" value="Unassembled WGS sequence"/>
</dbReference>
<evidence type="ECO:0000313" key="9">
    <source>
        <dbReference type="EMBL" id="CUM72510.1"/>
    </source>
</evidence>
<comment type="subcellular location">
    <subcellularLocation>
        <location evidence="1">Membrane</location>
        <topology evidence="1">Multi-pass membrane protein</topology>
    </subcellularLocation>
</comment>
<feature type="transmembrane region" description="Helical" evidence="7">
    <location>
        <begin position="254"/>
        <end position="275"/>
    </location>
</feature>
<feature type="transmembrane region" description="Helical" evidence="7">
    <location>
        <begin position="181"/>
        <end position="205"/>
    </location>
</feature>
<feature type="transmembrane region" description="Helical" evidence="7">
    <location>
        <begin position="406"/>
        <end position="430"/>
    </location>
</feature>
<reference evidence="10" key="1">
    <citation type="submission" date="2015-05" db="EMBL/GenBank/DDBJ databases">
        <authorList>
            <consortium name="Pathogen Informatics"/>
        </authorList>
    </citation>
    <scope>NUCLEOTIDE SEQUENCE [LARGE SCALE GENOMIC DNA]</scope>
    <source>
        <strain evidence="9 11">2789STDY5608887</strain>
        <strain evidence="10">L1-83</strain>
    </source>
</reference>
<dbReference type="InterPro" id="IPR001182">
    <property type="entry name" value="FtsW/RodA"/>
</dbReference>
<feature type="compositionally biased region" description="Basic residues" evidence="6">
    <location>
        <begin position="441"/>
        <end position="452"/>
    </location>
</feature>
<evidence type="ECO:0000256" key="1">
    <source>
        <dbReference type="ARBA" id="ARBA00004141"/>
    </source>
</evidence>
<gene>
    <name evidence="9" type="primary">ftsW_2</name>
    <name evidence="9" type="ORF">ERS852444_00193</name>
    <name evidence="8" type="ORF">RIL183_07831</name>
</gene>
<sequence>MTNLIIEISKYFMIFMFAFYTYECFAAFRQKIKPEQREHILSRQCAAIFLIHFDAFAVIYLVTEDISMLIFYAAQAVLLAMIQTCYQLFYSRSSRLLTNNLCMLLTIGFIMLTRLSFDSARKQYFIALVSMIFSLIIPVLINRVGFVRKLYWLFAIVGILALLVVTIAGNTSYGAKISLSIAGISIQPSEFVKILFVFFVAGMLYQDTSFQRVCVTTVIAAIHVLILVASRDLGAALLFFVTYVVMLYVATKKLLYFAGGLAAGSAASVVAYHLFSHIRVRVRAWQNPLAYIDKEGYQISQSLFAIGTGGWFGMGLYQGLPDKIPVVKQDFIFSAVSEELGGIFALCLIMVCFSCFLMFLNIAMQMKDQFYKLVALGLGTIYAFQVFLTIGGVTKFIPSTGVTLPLVSYGGSSLLSSMIIFAVIQGLYILRQDEGEINASKSRKNRQNRKKTTGFENADIEKLS</sequence>
<feature type="region of interest" description="Disordered" evidence="6">
    <location>
        <begin position="440"/>
        <end position="464"/>
    </location>
</feature>
<feature type="transmembrane region" description="Helical" evidence="7">
    <location>
        <begin position="40"/>
        <end position="63"/>
    </location>
</feature>
<dbReference type="STRING" id="360807.ERS852392_02119"/>